<dbReference type="GO" id="GO:0004803">
    <property type="term" value="F:transposase activity"/>
    <property type="evidence" value="ECO:0007669"/>
    <property type="project" value="UniProtKB-UniRule"/>
</dbReference>
<evidence type="ECO:0000313" key="9">
    <source>
        <dbReference type="EMBL" id="MEC5497107.1"/>
    </source>
</evidence>
<dbReference type="InterPro" id="IPR001207">
    <property type="entry name" value="Transposase_mutator"/>
</dbReference>
<keyword evidence="4 6" id="KW-0238">DNA-binding</keyword>
<keyword evidence="6" id="KW-0814">Transposable element</keyword>
<evidence type="ECO:0000256" key="6">
    <source>
        <dbReference type="RuleBase" id="RU365089"/>
    </source>
</evidence>
<reference evidence="8" key="3">
    <citation type="submission" date="2024-01" db="EMBL/GenBank/DDBJ databases">
        <authorList>
            <person name="Macesic N."/>
        </authorList>
    </citation>
    <scope>NUCLEOTIDE SEQUENCE</scope>
    <source>
        <strain evidence="8">CPO519</strain>
    </source>
</reference>
<feature type="compositionally biased region" description="Polar residues" evidence="7">
    <location>
        <begin position="56"/>
        <end position="67"/>
    </location>
</feature>
<sequence length="407" mass="46476">MDEATIKSMAAELAKGLKTPEDLNQMTAVFKKFMIETALNTELSDHLGYEKHQPKKGSNSRNGFSSKTITTQDGQLALDIPRDREGSFEPQIIKKHQTRITSMDDQILSLYAKGMTNREIVAFFKEMYDADVSASLISKVTDAVIEQVTEWQNRALDSLYPVVYLDCIVVKVRQHSNVINKSVYLALGINMDGQKELLGMWIAQTEGAKFWLSVMTELKNRGVQDILVACLAKQRFSGLKGFPDAIASVYPHTDIQLCIVHVVRNSLRFVSWKDYKAVTSGLKAIYQASTEENALKSLDIFCDQWNHQYPKIGESWRANWENIRTIFSYPAEIRHAIYTTNAIESLNSVIRHSTKKRKIFSSDDSVKKVIYLATSNAAKKWTMPIQNWRLAMNWFTIQFDDRLKDHL</sequence>
<dbReference type="GO" id="GO:0003677">
    <property type="term" value="F:DNA binding"/>
    <property type="evidence" value="ECO:0007669"/>
    <property type="project" value="UniProtKB-UniRule"/>
</dbReference>
<dbReference type="Proteomes" id="UP000594659">
    <property type="component" value="Chromosome"/>
</dbReference>
<comment type="function">
    <text evidence="1 6">Required for the transposition of the insertion element.</text>
</comment>
<feature type="region of interest" description="Disordered" evidence="7">
    <location>
        <begin position="47"/>
        <end position="67"/>
    </location>
</feature>
<evidence type="ECO:0000256" key="3">
    <source>
        <dbReference type="ARBA" id="ARBA00022578"/>
    </source>
</evidence>
<evidence type="ECO:0000256" key="5">
    <source>
        <dbReference type="ARBA" id="ARBA00023172"/>
    </source>
</evidence>
<proteinExistence type="inferred from homology"/>
<evidence type="ECO:0000313" key="11">
    <source>
        <dbReference type="Proteomes" id="UP000594659"/>
    </source>
</evidence>
<dbReference type="PANTHER" id="PTHR33217">
    <property type="entry name" value="TRANSPOSASE FOR INSERTION SEQUENCE ELEMENT IS1081"/>
    <property type="match status" value="1"/>
</dbReference>
<dbReference type="GO" id="GO:0006313">
    <property type="term" value="P:DNA transposition"/>
    <property type="evidence" value="ECO:0007669"/>
    <property type="project" value="UniProtKB-UniRule"/>
</dbReference>
<keyword evidence="5 6" id="KW-0233">DNA recombination</keyword>
<name>A0A0J8TB92_ACIBA</name>
<dbReference type="NCBIfam" id="NF033543">
    <property type="entry name" value="transpos_IS256"/>
    <property type="match status" value="1"/>
</dbReference>
<accession>A0A0J8TB92</accession>
<evidence type="ECO:0000313" key="8">
    <source>
        <dbReference type="EMBL" id="MEC5496445.1"/>
    </source>
</evidence>
<evidence type="ECO:0000256" key="4">
    <source>
        <dbReference type="ARBA" id="ARBA00023125"/>
    </source>
</evidence>
<keyword evidence="3 6" id="KW-0815">Transposition</keyword>
<dbReference type="AlphaFoldDB" id="A0A0J8TB92"/>
<evidence type="ECO:0000256" key="2">
    <source>
        <dbReference type="ARBA" id="ARBA00010961"/>
    </source>
</evidence>
<dbReference type="Proteomes" id="UP001174156">
    <property type="component" value="Unassembled WGS sequence"/>
</dbReference>
<evidence type="ECO:0000256" key="7">
    <source>
        <dbReference type="SAM" id="MobiDB-lite"/>
    </source>
</evidence>
<evidence type="ECO:0000256" key="1">
    <source>
        <dbReference type="ARBA" id="ARBA00002190"/>
    </source>
</evidence>
<evidence type="ECO:0000313" key="10">
    <source>
        <dbReference type="EMBL" id="QPF12973.1"/>
    </source>
</evidence>
<dbReference type="Pfam" id="PF00872">
    <property type="entry name" value="Transposase_mut"/>
    <property type="match status" value="1"/>
</dbReference>
<gene>
    <name evidence="10" type="ORF">IMO23_15615</name>
    <name evidence="8" type="ORF">P9867_007945</name>
    <name evidence="9" type="ORF">P9867_011645</name>
</gene>
<dbReference type="RefSeq" id="WP_004738162.1">
    <property type="nucleotide sequence ID" value="NZ_AP024802.1"/>
</dbReference>
<dbReference type="EMBL" id="CP062919">
    <property type="protein sequence ID" value="QPF12973.1"/>
    <property type="molecule type" value="Genomic_DNA"/>
</dbReference>
<organism evidence="10 11">
    <name type="scientific">Acinetobacter baumannii</name>
    <dbReference type="NCBI Taxonomy" id="470"/>
    <lineage>
        <taxon>Bacteria</taxon>
        <taxon>Pseudomonadati</taxon>
        <taxon>Pseudomonadota</taxon>
        <taxon>Gammaproteobacteria</taxon>
        <taxon>Moraxellales</taxon>
        <taxon>Moraxellaceae</taxon>
        <taxon>Acinetobacter</taxon>
        <taxon>Acinetobacter calcoaceticus/baumannii complex</taxon>
    </lineage>
</organism>
<reference evidence="8 12" key="2">
    <citation type="journal article" date="2023" name="Nat. Commun.">
        <title>Genomic dissection of endemic carbapenem resistance reveals metallo-beta-lactamase dissemination through clonal, plasmid and integron transfer.</title>
        <authorList>
            <person name="Macesic N."/>
            <person name="Hawkey J."/>
            <person name="Vezina B."/>
            <person name="Wisniewski J.A."/>
            <person name="Cottingham H."/>
            <person name="Blakeway L.V."/>
            <person name="Harshegyi T."/>
            <person name="Pragastis K."/>
            <person name="Badoordeen G.Z."/>
            <person name="Dennison A."/>
            <person name="Spelman D.W."/>
            <person name="Jenney A.W.J."/>
            <person name="Peleg A.Y."/>
        </authorList>
    </citation>
    <scope>NUCLEOTIDE SEQUENCE [LARGE SCALE GENOMIC DNA]</scope>
    <source>
        <strain evidence="8 12">CPO519</strain>
    </source>
</reference>
<dbReference type="PANTHER" id="PTHR33217:SF5">
    <property type="entry name" value="MUTATOR FAMILY TRANSPOSASE"/>
    <property type="match status" value="1"/>
</dbReference>
<dbReference type="EMBL" id="JARTMM020000001">
    <property type="protein sequence ID" value="MEC5497107.1"/>
    <property type="molecule type" value="Genomic_DNA"/>
</dbReference>
<dbReference type="EMBL" id="JARTMM020000001">
    <property type="protein sequence ID" value="MEC5496445.1"/>
    <property type="molecule type" value="Genomic_DNA"/>
</dbReference>
<evidence type="ECO:0000313" key="12">
    <source>
        <dbReference type="Proteomes" id="UP001174156"/>
    </source>
</evidence>
<comment type="similarity">
    <text evidence="2 6">Belongs to the transposase mutator family.</text>
</comment>
<reference evidence="10 11" key="1">
    <citation type="submission" date="2020-09" db="EMBL/GenBank/DDBJ databases">
        <title>Resistance determinants and their genetic context in bacteria from a longitudinal study of pigs reared under conventional and antibiotic-free husbandry practices.</title>
        <authorList>
            <person name="Poulin-Laprade D."/>
            <person name="Brouard J.-S."/>
            <person name="Gagnon N."/>
            <person name="Turcotte A."/>
            <person name="Langlois A."/>
            <person name="Matte J.J."/>
            <person name="Carrillo C.D."/>
            <person name="Zaheer R."/>
            <person name="McAllister T."/>
            <person name="Topp E."/>
            <person name="Talbot G."/>
        </authorList>
    </citation>
    <scope>NUCLEOTIDE SEQUENCE [LARGE SCALE GENOMIC DNA]</scope>
    <source>
        <strain evidence="10 11">Res13-Abat-PEA21-P4-01-A</strain>
    </source>
</reference>
<protein>
    <recommendedName>
        <fullName evidence="6">Mutator family transposase</fullName>
    </recommendedName>
</protein>